<feature type="compositionally biased region" description="Basic and acidic residues" evidence="1">
    <location>
        <begin position="96"/>
        <end position="117"/>
    </location>
</feature>
<gene>
    <name evidence="2" type="ORF">LCGC14_1914240</name>
</gene>
<reference evidence="2" key="1">
    <citation type="journal article" date="2015" name="Nature">
        <title>Complex archaea that bridge the gap between prokaryotes and eukaryotes.</title>
        <authorList>
            <person name="Spang A."/>
            <person name="Saw J.H."/>
            <person name="Jorgensen S.L."/>
            <person name="Zaremba-Niedzwiedzka K."/>
            <person name="Martijn J."/>
            <person name="Lind A.E."/>
            <person name="van Eijk R."/>
            <person name="Schleper C."/>
            <person name="Guy L."/>
            <person name="Ettema T.J."/>
        </authorList>
    </citation>
    <scope>NUCLEOTIDE SEQUENCE</scope>
</reference>
<organism evidence="2">
    <name type="scientific">marine sediment metagenome</name>
    <dbReference type="NCBI Taxonomy" id="412755"/>
    <lineage>
        <taxon>unclassified sequences</taxon>
        <taxon>metagenomes</taxon>
        <taxon>ecological metagenomes</taxon>
    </lineage>
</organism>
<name>A0A0F9FSI3_9ZZZZ</name>
<feature type="region of interest" description="Disordered" evidence="1">
    <location>
        <begin position="149"/>
        <end position="189"/>
    </location>
</feature>
<proteinExistence type="predicted"/>
<feature type="region of interest" description="Disordered" evidence="1">
    <location>
        <begin position="89"/>
        <end position="117"/>
    </location>
</feature>
<accession>A0A0F9FSI3</accession>
<dbReference type="AlphaFoldDB" id="A0A0F9FSI3"/>
<sequence length="189" mass="21187">MASEQGGIAMKDLYDFNPCYIPKPNSQAYKLLLLLLDNNEVSEAELTRIFNGRQRSPIQSLGGDKYCWNIINHTNDKGVIFARSLDPRHKSGSTLHDAKARAERKSEYQQDSHKLAKQGRIRESKAFLESIRAKSELADLVSDAANDDYYNQQTKNEKANTAPTVKASNSNAGDDSLETSHQPKKESKE</sequence>
<feature type="compositionally biased region" description="Polar residues" evidence="1">
    <location>
        <begin position="149"/>
        <end position="173"/>
    </location>
</feature>
<dbReference type="EMBL" id="LAZR01020273">
    <property type="protein sequence ID" value="KKL89484.1"/>
    <property type="molecule type" value="Genomic_DNA"/>
</dbReference>
<protein>
    <submittedName>
        <fullName evidence="2">Uncharacterized protein</fullName>
    </submittedName>
</protein>
<evidence type="ECO:0000256" key="1">
    <source>
        <dbReference type="SAM" id="MobiDB-lite"/>
    </source>
</evidence>
<evidence type="ECO:0000313" key="2">
    <source>
        <dbReference type="EMBL" id="KKL89484.1"/>
    </source>
</evidence>
<comment type="caution">
    <text evidence="2">The sequence shown here is derived from an EMBL/GenBank/DDBJ whole genome shotgun (WGS) entry which is preliminary data.</text>
</comment>